<evidence type="ECO:0000256" key="6">
    <source>
        <dbReference type="ARBA" id="ARBA00023288"/>
    </source>
</evidence>
<dbReference type="OrthoDB" id="4763237at2"/>
<evidence type="ECO:0000313" key="8">
    <source>
        <dbReference type="EMBL" id="VDR38094.1"/>
    </source>
</evidence>
<sequence length="242" mass="25418">MIVRNTRHTALRLASTVVALLAVLGLLAACSKSDGEKVNDAPLPDAKTLIDASSKAARDLHDVQLDLSVDGTVPNLPVKSVSAYLTDQPKLGGQGDADVVYQRSAVKAKFIVTDGDLFVQFGPGQPYNRTGKAVDVYDASAILDPERGIANLIASVREPKVEGREQIGGTEAVRISGIIPGTALAGIVPKAALGDRPLTFWVQEAAPNNLVRANVGFDSGTLTVTLSDWGKKVALLDPKTAK</sequence>
<reference evidence="8 9" key="1">
    <citation type="submission" date="2018-12" db="EMBL/GenBank/DDBJ databases">
        <authorList>
            <consortium name="Pathogen Informatics"/>
        </authorList>
    </citation>
    <scope>NUCLEOTIDE SEQUENCE [LARGE SCALE GENOMIC DNA]</scope>
    <source>
        <strain evidence="8 9">NCTC10741</strain>
    </source>
</reference>
<proteinExistence type="inferred from homology"/>
<dbReference type="RefSeq" id="WP_126195397.1">
    <property type="nucleotide sequence ID" value="NZ_CP085954.1"/>
</dbReference>
<dbReference type="Gene3D" id="2.50.20.20">
    <property type="match status" value="1"/>
</dbReference>
<dbReference type="EMBL" id="LR131273">
    <property type="protein sequence ID" value="VDR38094.1"/>
    <property type="molecule type" value="Genomic_DNA"/>
</dbReference>
<dbReference type="InterPro" id="IPR029046">
    <property type="entry name" value="LolA/LolB/LppX"/>
</dbReference>
<dbReference type="CDD" id="cd16334">
    <property type="entry name" value="LppX-like"/>
    <property type="match status" value="1"/>
</dbReference>
<evidence type="ECO:0000256" key="3">
    <source>
        <dbReference type="ARBA" id="ARBA00022475"/>
    </source>
</evidence>
<organism evidence="8 9">
    <name type="scientific">Tsukamurella paurometabola</name>
    <name type="common">Corynebacterium paurometabolum</name>
    <dbReference type="NCBI Taxonomy" id="2061"/>
    <lineage>
        <taxon>Bacteria</taxon>
        <taxon>Bacillati</taxon>
        <taxon>Actinomycetota</taxon>
        <taxon>Actinomycetes</taxon>
        <taxon>Mycobacteriales</taxon>
        <taxon>Tsukamurellaceae</taxon>
        <taxon>Tsukamurella</taxon>
    </lineage>
</organism>
<keyword evidence="3" id="KW-1003">Cell membrane</keyword>
<name>A0A3P8JZ45_TSUPA</name>
<keyword evidence="6" id="KW-0449">Lipoprotein</keyword>
<keyword evidence="3" id="KW-0472">Membrane</keyword>
<evidence type="ECO:0000256" key="4">
    <source>
        <dbReference type="ARBA" id="ARBA00022729"/>
    </source>
</evidence>
<evidence type="ECO:0000256" key="7">
    <source>
        <dbReference type="SAM" id="SignalP"/>
    </source>
</evidence>
<dbReference type="AlphaFoldDB" id="A0A3P8JZ45"/>
<evidence type="ECO:0000256" key="5">
    <source>
        <dbReference type="ARBA" id="ARBA00023139"/>
    </source>
</evidence>
<comment type="similarity">
    <text evidence="2">Belongs to the LppX/LprAFG lipoprotein family.</text>
</comment>
<feature type="signal peptide" evidence="7">
    <location>
        <begin position="1"/>
        <end position="28"/>
    </location>
</feature>
<dbReference type="InterPro" id="IPR009830">
    <property type="entry name" value="LppX/LprAFG"/>
</dbReference>
<evidence type="ECO:0000256" key="2">
    <source>
        <dbReference type="ARBA" id="ARBA00009194"/>
    </source>
</evidence>
<evidence type="ECO:0000256" key="1">
    <source>
        <dbReference type="ARBA" id="ARBA00004196"/>
    </source>
</evidence>
<feature type="chain" id="PRO_5038677949" evidence="7">
    <location>
        <begin position="29"/>
        <end position="242"/>
    </location>
</feature>
<dbReference type="PROSITE" id="PS51257">
    <property type="entry name" value="PROKAR_LIPOPROTEIN"/>
    <property type="match status" value="1"/>
</dbReference>
<evidence type="ECO:0000313" key="9">
    <source>
        <dbReference type="Proteomes" id="UP000271626"/>
    </source>
</evidence>
<dbReference type="Pfam" id="PF07161">
    <property type="entry name" value="LppX_LprAFG"/>
    <property type="match status" value="1"/>
</dbReference>
<keyword evidence="4 7" id="KW-0732">Signal</keyword>
<comment type="subcellular location">
    <subcellularLocation>
        <location evidence="1">Cell envelope</location>
    </subcellularLocation>
</comment>
<gene>
    <name evidence="8" type="primary">lprG_1</name>
    <name evidence="8" type="ORF">NCTC10741_01209</name>
</gene>
<protein>
    <submittedName>
        <fullName evidence="8">Antigen P27</fullName>
    </submittedName>
</protein>
<dbReference type="GO" id="GO:0030313">
    <property type="term" value="C:cell envelope"/>
    <property type="evidence" value="ECO:0007669"/>
    <property type="project" value="UniProtKB-SubCell"/>
</dbReference>
<accession>A0A3P8JZ45</accession>
<keyword evidence="5" id="KW-0564">Palmitate</keyword>
<dbReference type="SUPFAM" id="SSF89392">
    <property type="entry name" value="Prokaryotic lipoproteins and lipoprotein localization factors"/>
    <property type="match status" value="1"/>
</dbReference>
<dbReference type="Proteomes" id="UP000271626">
    <property type="component" value="Chromosome"/>
</dbReference>